<keyword evidence="6 7" id="KW-0694">RNA-binding</keyword>
<protein>
    <recommendedName>
        <fullName evidence="7 8">Ribonuclease P protein component</fullName>
        <shortName evidence="7">RNase P protein</shortName>
        <shortName evidence="7">RNaseP protein</shortName>
        <ecNumber evidence="7 8">3.1.26.5</ecNumber>
    </recommendedName>
    <alternativeName>
        <fullName evidence="7">Protein C5</fullName>
    </alternativeName>
</protein>
<dbReference type="HAMAP" id="MF_00227">
    <property type="entry name" value="RNase_P"/>
    <property type="match status" value="1"/>
</dbReference>
<comment type="similarity">
    <text evidence="7">Belongs to the RnpA family.</text>
</comment>
<proteinExistence type="inferred from homology"/>
<dbReference type="GO" id="GO:0004526">
    <property type="term" value="F:ribonuclease P activity"/>
    <property type="evidence" value="ECO:0007669"/>
    <property type="project" value="UniProtKB-UniRule"/>
</dbReference>
<evidence type="ECO:0000256" key="2">
    <source>
        <dbReference type="ARBA" id="ARBA00022694"/>
    </source>
</evidence>
<accession>A0A859DUU0</accession>
<evidence type="ECO:0000256" key="3">
    <source>
        <dbReference type="ARBA" id="ARBA00022722"/>
    </source>
</evidence>
<dbReference type="Pfam" id="PF00825">
    <property type="entry name" value="Ribonuclease_P"/>
    <property type="match status" value="1"/>
</dbReference>
<dbReference type="InterPro" id="IPR020539">
    <property type="entry name" value="RNase_P_CS"/>
</dbReference>
<evidence type="ECO:0000256" key="4">
    <source>
        <dbReference type="ARBA" id="ARBA00022759"/>
    </source>
</evidence>
<reference evidence="9 10" key="1">
    <citation type="submission" date="2019-11" db="EMBL/GenBank/DDBJ databases">
        <authorList>
            <person name="Ren C."/>
            <person name="Wang H."/>
            <person name="Xu Y."/>
        </authorList>
    </citation>
    <scope>NUCLEOTIDE SEQUENCE [LARGE SCALE GENOMIC DNA]</scope>
    <source>
        <strain evidence="9 10">LBM 19010</strain>
    </source>
</reference>
<evidence type="ECO:0000256" key="8">
    <source>
        <dbReference type="NCBIfam" id="TIGR00188"/>
    </source>
</evidence>
<organism evidence="9 10">
    <name type="scientific">Caproicibacterium lactatifermentans</name>
    <dbReference type="NCBI Taxonomy" id="2666138"/>
    <lineage>
        <taxon>Bacteria</taxon>
        <taxon>Bacillati</taxon>
        <taxon>Bacillota</taxon>
        <taxon>Clostridia</taxon>
        <taxon>Eubacteriales</taxon>
        <taxon>Oscillospiraceae</taxon>
        <taxon>Caproicibacterium</taxon>
    </lineage>
</organism>
<dbReference type="Gene3D" id="3.30.230.10">
    <property type="match status" value="1"/>
</dbReference>
<dbReference type="InterPro" id="IPR000100">
    <property type="entry name" value="RNase_P"/>
</dbReference>
<dbReference type="GO" id="GO:0001682">
    <property type="term" value="P:tRNA 5'-leader removal"/>
    <property type="evidence" value="ECO:0007669"/>
    <property type="project" value="UniProtKB-UniRule"/>
</dbReference>
<keyword evidence="4 7" id="KW-0255">Endonuclease</keyword>
<comment type="function">
    <text evidence="1 7">RNaseP catalyzes the removal of the 5'-leader sequence from pre-tRNA to produce the mature 5'-terminus. It can also cleave other RNA substrates such as 4.5S RNA. The protein component plays an auxiliary but essential role in vivo by binding to the 5'-leader sequence and broadening the substrate specificity of the ribozyme.</text>
</comment>
<dbReference type="InterPro" id="IPR014721">
    <property type="entry name" value="Ribsml_uS5_D2-typ_fold_subgr"/>
</dbReference>
<gene>
    <name evidence="7 9" type="primary">rnpA</name>
    <name evidence="9" type="ORF">GJQ69_09675</name>
</gene>
<dbReference type="PANTHER" id="PTHR33992:SF1">
    <property type="entry name" value="RIBONUCLEASE P PROTEIN COMPONENT"/>
    <property type="match status" value="1"/>
</dbReference>
<dbReference type="GO" id="GO:0042781">
    <property type="term" value="F:3'-tRNA processing endoribonuclease activity"/>
    <property type="evidence" value="ECO:0007669"/>
    <property type="project" value="TreeGrafter"/>
</dbReference>
<evidence type="ECO:0000313" key="9">
    <source>
        <dbReference type="EMBL" id="QKN24712.1"/>
    </source>
</evidence>
<dbReference type="GO" id="GO:0000049">
    <property type="term" value="F:tRNA binding"/>
    <property type="evidence" value="ECO:0007669"/>
    <property type="project" value="UniProtKB-UniRule"/>
</dbReference>
<dbReference type="Proteomes" id="UP000501316">
    <property type="component" value="Chromosome"/>
</dbReference>
<name>A0A859DUU0_9FIRM</name>
<dbReference type="EMBL" id="CP046051">
    <property type="protein sequence ID" value="QKN24712.1"/>
    <property type="molecule type" value="Genomic_DNA"/>
</dbReference>
<comment type="catalytic activity">
    <reaction evidence="7">
        <text>Endonucleolytic cleavage of RNA, removing 5'-extranucleotides from tRNA precursor.</text>
        <dbReference type="EC" id="3.1.26.5"/>
    </reaction>
</comment>
<keyword evidence="5 7" id="KW-0378">Hydrolase</keyword>
<dbReference type="AlphaFoldDB" id="A0A859DUU0"/>
<evidence type="ECO:0000256" key="1">
    <source>
        <dbReference type="ARBA" id="ARBA00002663"/>
    </source>
</evidence>
<evidence type="ECO:0000256" key="5">
    <source>
        <dbReference type="ARBA" id="ARBA00022801"/>
    </source>
</evidence>
<dbReference type="SUPFAM" id="SSF54211">
    <property type="entry name" value="Ribosomal protein S5 domain 2-like"/>
    <property type="match status" value="1"/>
</dbReference>
<comment type="subunit">
    <text evidence="7">Consists of a catalytic RNA component (M1 or rnpB) and a protein subunit.</text>
</comment>
<dbReference type="NCBIfam" id="TIGR00188">
    <property type="entry name" value="rnpA"/>
    <property type="match status" value="1"/>
</dbReference>
<evidence type="ECO:0000313" key="10">
    <source>
        <dbReference type="Proteomes" id="UP000501316"/>
    </source>
</evidence>
<dbReference type="KEGG" id="clf:GJQ69_09675"/>
<keyword evidence="3 7" id="KW-0540">Nuclease</keyword>
<dbReference type="InterPro" id="IPR020568">
    <property type="entry name" value="Ribosomal_Su5_D2-typ_SF"/>
</dbReference>
<dbReference type="RefSeq" id="WP_174193608.1">
    <property type="nucleotide sequence ID" value="NZ_CP046051.1"/>
</dbReference>
<evidence type="ECO:0000256" key="6">
    <source>
        <dbReference type="ARBA" id="ARBA00022884"/>
    </source>
</evidence>
<dbReference type="PANTHER" id="PTHR33992">
    <property type="entry name" value="RIBONUCLEASE P PROTEIN COMPONENT"/>
    <property type="match status" value="1"/>
</dbReference>
<dbReference type="EC" id="3.1.26.5" evidence="7 8"/>
<evidence type="ECO:0000256" key="7">
    <source>
        <dbReference type="HAMAP-Rule" id="MF_00227"/>
    </source>
</evidence>
<keyword evidence="2 7" id="KW-0819">tRNA processing</keyword>
<dbReference type="GO" id="GO:0030677">
    <property type="term" value="C:ribonuclease P complex"/>
    <property type="evidence" value="ECO:0007669"/>
    <property type="project" value="TreeGrafter"/>
</dbReference>
<dbReference type="PROSITE" id="PS00648">
    <property type="entry name" value="RIBONUCLEASE_P"/>
    <property type="match status" value="1"/>
</dbReference>
<sequence length="110" mass="12718">MEYEPIKENRDFRRIYGRGKNLVSPVVVCYALKNRCKKVRMGITTSKKIGNAVQRNRSRRVIRAAFRALLPRIKPGYDFIFVARAKTPHVKSTAVKYAMEKQLKKAGLLH</sequence>